<organism evidence="1 2">
    <name type="scientific">Leisingera methylohalidivorans DSM 14336</name>
    <dbReference type="NCBI Taxonomy" id="999552"/>
    <lineage>
        <taxon>Bacteria</taxon>
        <taxon>Pseudomonadati</taxon>
        <taxon>Pseudomonadota</taxon>
        <taxon>Alphaproteobacteria</taxon>
        <taxon>Rhodobacterales</taxon>
        <taxon>Roseobacteraceae</taxon>
        <taxon>Leisingera</taxon>
    </lineage>
</organism>
<evidence type="ECO:0000313" key="1">
    <source>
        <dbReference type="EMBL" id="AHD03050.1"/>
    </source>
</evidence>
<dbReference type="Proteomes" id="UP000018780">
    <property type="component" value="Chromosome"/>
</dbReference>
<dbReference type="EMBL" id="CP006773">
    <property type="protein sequence ID" value="AHD03050.1"/>
    <property type="molecule type" value="Genomic_DNA"/>
</dbReference>
<accession>V9W080</accession>
<gene>
    <name evidence="1" type="ORF">METH_09660</name>
</gene>
<sequence>MLLERIDWRVRQKTWKPLTAGSNPAIAEP</sequence>
<evidence type="ECO:0000313" key="2">
    <source>
        <dbReference type="Proteomes" id="UP000018780"/>
    </source>
</evidence>
<evidence type="ECO:0008006" key="3">
    <source>
        <dbReference type="Google" id="ProtNLM"/>
    </source>
</evidence>
<dbReference type="KEGG" id="lmd:METH_09660"/>
<reference evidence="1 2" key="1">
    <citation type="submission" date="2013-09" db="EMBL/GenBank/DDBJ databases">
        <authorList>
            <consortium name="DOE Joint Genome Institute"/>
            <person name="Klenk H.-P."/>
            <person name="Huntemann M."/>
            <person name="Han J."/>
            <person name="Chen A."/>
            <person name="Kyrpides N."/>
            <person name="Mavromatis K."/>
            <person name="Markowitz V."/>
            <person name="Palaniappan K."/>
            <person name="Ivanova N."/>
            <person name="Schaumberg A."/>
            <person name="Pati A."/>
            <person name="Liolios K."/>
            <person name="Nordberg H.P."/>
            <person name="Cantor M.N."/>
            <person name="Hua S.X."/>
            <person name="Woyke T."/>
        </authorList>
    </citation>
    <scope>NUCLEOTIDE SEQUENCE [LARGE SCALE GENOMIC DNA]</scope>
    <source>
        <strain evidence="1 2">DSM 14336</strain>
    </source>
</reference>
<name>V9W080_9RHOB</name>
<dbReference type="HOGENOM" id="CLU_3409597_0_0_5"/>
<proteinExistence type="predicted"/>
<keyword evidence="2" id="KW-1185">Reference proteome</keyword>
<protein>
    <recommendedName>
        <fullName evidence="3">Transposase</fullName>
    </recommendedName>
</protein>
<dbReference type="AlphaFoldDB" id="V9W080"/>